<dbReference type="AlphaFoldDB" id="A0A975HDF2"/>
<reference evidence="2" key="1">
    <citation type="submission" date="2020-07" db="EMBL/GenBank/DDBJ databases">
        <authorList>
            <person name="Camacho E."/>
        </authorList>
    </citation>
    <scope>NUCLEOTIDE SEQUENCE</scope>
    <source>
        <strain evidence="2">MPO218</strain>
    </source>
</reference>
<reference evidence="2" key="2">
    <citation type="submission" date="2021-04" db="EMBL/GenBank/DDBJ databases">
        <title>Isolation and genomic analysis of the ibuprofen-degrading bacterium Sphingomonas strain MPO218.</title>
        <authorList>
            <person name="Aulestia M."/>
            <person name="Flores A."/>
            <person name="Mangas E.L."/>
            <person name="Perez-Pulido A.J."/>
            <person name="Santero E."/>
            <person name="Camacho E.M."/>
        </authorList>
    </citation>
    <scope>NUCLEOTIDE SEQUENCE</scope>
    <source>
        <strain evidence="2">MPO218</strain>
    </source>
</reference>
<dbReference type="Pfam" id="PF12697">
    <property type="entry name" value="Abhydrolase_6"/>
    <property type="match status" value="1"/>
</dbReference>
<evidence type="ECO:0000259" key="1">
    <source>
        <dbReference type="Pfam" id="PF12697"/>
    </source>
</evidence>
<dbReference type="InterPro" id="IPR052897">
    <property type="entry name" value="Sec-Metab_Biosynth_Hydrolase"/>
</dbReference>
<dbReference type="PANTHER" id="PTHR37017:SF11">
    <property type="entry name" value="ESTERASE_LIPASE_THIOESTERASE DOMAIN-CONTAINING PROTEIN"/>
    <property type="match status" value="1"/>
</dbReference>
<keyword evidence="2" id="KW-0378">Hydrolase</keyword>
<dbReference type="InterPro" id="IPR029058">
    <property type="entry name" value="AB_hydrolase_fold"/>
</dbReference>
<feature type="domain" description="AB hydrolase-1" evidence="1">
    <location>
        <begin position="4"/>
        <end position="226"/>
    </location>
</feature>
<gene>
    <name evidence="2" type="ORF">HRJ34_23295</name>
</gene>
<dbReference type="Gene3D" id="3.40.50.1820">
    <property type="entry name" value="alpha/beta hydrolase"/>
    <property type="match status" value="1"/>
</dbReference>
<name>A0A975HDF2_9SPHN</name>
<dbReference type="PANTHER" id="PTHR37017">
    <property type="entry name" value="AB HYDROLASE-1 DOMAIN-CONTAINING PROTEIN-RELATED"/>
    <property type="match status" value="1"/>
</dbReference>
<dbReference type="Proteomes" id="UP000664914">
    <property type="component" value="Chromosome"/>
</dbReference>
<accession>A0A975HDF2</accession>
<dbReference type="InterPro" id="IPR000073">
    <property type="entry name" value="AB_hydrolase_1"/>
</dbReference>
<dbReference type="GO" id="GO:0016787">
    <property type="term" value="F:hydrolase activity"/>
    <property type="evidence" value="ECO:0007669"/>
    <property type="project" value="UniProtKB-KW"/>
</dbReference>
<organism evidence="2 3">
    <name type="scientific">Rhizorhabdus wittichii</name>
    <dbReference type="NCBI Taxonomy" id="160791"/>
    <lineage>
        <taxon>Bacteria</taxon>
        <taxon>Pseudomonadati</taxon>
        <taxon>Pseudomonadota</taxon>
        <taxon>Alphaproteobacteria</taxon>
        <taxon>Sphingomonadales</taxon>
        <taxon>Sphingomonadaceae</taxon>
        <taxon>Rhizorhabdus</taxon>
    </lineage>
</organism>
<dbReference type="RefSeq" id="WP_208632572.1">
    <property type="nucleotide sequence ID" value="NZ_CP059319.1"/>
</dbReference>
<sequence length="234" mass="25721">MATFVLVHGAFHGGWCYARVARRLRDAGHDVYTPTLTGLGEREHLAHQAINLSTHIEDVAALLRYEDLEDVILCGHSYGGMVITGVAAAEGRRIKTLIYLDAILPSDGKSLFDMVGPEITLRTMATAGADGRVPCPPMAFFNVNPADADWVESKCNPHPIACFVEALRLGGDEDKVRHRTYICADSYAFEQPAQLWRELDGQRGWKVARLPGGHDLMIDAPEELSALLLEEVGR</sequence>
<dbReference type="SUPFAM" id="SSF53474">
    <property type="entry name" value="alpha/beta-Hydrolases"/>
    <property type="match status" value="1"/>
</dbReference>
<dbReference type="EMBL" id="CP059319">
    <property type="protein sequence ID" value="QTH21208.1"/>
    <property type="molecule type" value="Genomic_DNA"/>
</dbReference>
<protein>
    <submittedName>
        <fullName evidence="2">Alpha/beta hydrolase</fullName>
    </submittedName>
</protein>
<evidence type="ECO:0000313" key="3">
    <source>
        <dbReference type="Proteomes" id="UP000664914"/>
    </source>
</evidence>
<proteinExistence type="predicted"/>
<evidence type="ECO:0000313" key="2">
    <source>
        <dbReference type="EMBL" id="QTH21208.1"/>
    </source>
</evidence>